<protein>
    <submittedName>
        <fullName evidence="2">Uncharacterized protein</fullName>
    </submittedName>
</protein>
<dbReference type="EMBL" id="JAEHNY010000001">
    <property type="protein sequence ID" value="MBI6118411.1"/>
    <property type="molecule type" value="Genomic_DNA"/>
</dbReference>
<evidence type="ECO:0000256" key="1">
    <source>
        <dbReference type="SAM" id="Phobius"/>
    </source>
</evidence>
<organism evidence="2 3">
    <name type="scientific">Salegentibacter maritimus</name>
    <dbReference type="NCBI Taxonomy" id="2794347"/>
    <lineage>
        <taxon>Bacteria</taxon>
        <taxon>Pseudomonadati</taxon>
        <taxon>Bacteroidota</taxon>
        <taxon>Flavobacteriia</taxon>
        <taxon>Flavobacteriales</taxon>
        <taxon>Flavobacteriaceae</taxon>
        <taxon>Salegentibacter</taxon>
    </lineage>
</organism>
<keyword evidence="1" id="KW-1133">Transmembrane helix</keyword>
<feature type="transmembrane region" description="Helical" evidence="1">
    <location>
        <begin position="91"/>
        <end position="109"/>
    </location>
</feature>
<sequence length="243" mass="28378">MRKLTIFLGLIIVTTLSYLFNSFEFILIAVILVIAVFLILLRLLQLFRKVNYLGASSRGIRWKQIFNFEASLGVLHPLAVPIKAYYFRNSLLLMLICISGVCISLIRPYDKAVIHQGSLSEKLKFAYESDQKDRMQLRSFLSYFSKLEHRDLKRLNQVKNIRKIYTIKKPQDKFYAAFIYHHGKDSIDYKIASKLATEAALHSSLKNDYKVQWLRKAACDRYLLAIGKQEKYNTQNNFSFDIE</sequence>
<evidence type="ECO:0000313" key="3">
    <source>
        <dbReference type="Proteomes" id="UP000635665"/>
    </source>
</evidence>
<keyword evidence="3" id="KW-1185">Reference proteome</keyword>
<dbReference type="Proteomes" id="UP000635665">
    <property type="component" value="Unassembled WGS sequence"/>
</dbReference>
<proteinExistence type="predicted"/>
<keyword evidence="1" id="KW-0472">Membrane</keyword>
<name>A0ABS0TBI9_9FLAO</name>
<comment type="caution">
    <text evidence="2">The sequence shown here is derived from an EMBL/GenBank/DDBJ whole genome shotgun (WGS) entry which is preliminary data.</text>
</comment>
<accession>A0ABS0TBI9</accession>
<feature type="transmembrane region" description="Helical" evidence="1">
    <location>
        <begin position="25"/>
        <end position="44"/>
    </location>
</feature>
<dbReference type="RefSeq" id="WP_198637410.1">
    <property type="nucleotide sequence ID" value="NZ_JAEHNY010000001.1"/>
</dbReference>
<evidence type="ECO:0000313" key="2">
    <source>
        <dbReference type="EMBL" id="MBI6118411.1"/>
    </source>
</evidence>
<keyword evidence="1" id="KW-0812">Transmembrane</keyword>
<gene>
    <name evidence="2" type="ORF">I6U50_00055</name>
</gene>
<reference evidence="2 3" key="1">
    <citation type="submission" date="2020-12" db="EMBL/GenBank/DDBJ databases">
        <title>Salegentibacter orientalis sp. nov., isolated from costal sediment.</title>
        <authorList>
            <person name="Lian F.-B."/>
        </authorList>
    </citation>
    <scope>NUCLEOTIDE SEQUENCE [LARGE SCALE GENOMIC DNA]</scope>
    <source>
        <strain evidence="2 3">F60176</strain>
    </source>
</reference>